<evidence type="ECO:0000313" key="3">
    <source>
        <dbReference type="Proteomes" id="UP001241472"/>
    </source>
</evidence>
<reference evidence="2 3" key="1">
    <citation type="submission" date="2023-07" db="EMBL/GenBank/DDBJ databases">
        <title>Sorghum-associated microbial communities from plants grown in Nebraska, USA.</title>
        <authorList>
            <person name="Schachtman D."/>
        </authorList>
    </citation>
    <scope>NUCLEOTIDE SEQUENCE [LARGE SCALE GENOMIC DNA]</scope>
    <source>
        <strain evidence="2 3">DS1307</strain>
    </source>
</reference>
<evidence type="ECO:0000259" key="1">
    <source>
        <dbReference type="Pfam" id="PF21834"/>
    </source>
</evidence>
<evidence type="ECO:0000313" key="2">
    <source>
        <dbReference type="EMBL" id="MDP9840140.1"/>
    </source>
</evidence>
<feature type="domain" description="DUF6894" evidence="1">
    <location>
        <begin position="3"/>
        <end position="68"/>
    </location>
</feature>
<sequence length="70" mass="7817">MPRYFYNVRTAGVLEEDKHGAEFLTYELAYEEAIRSACEIVGELIATGSVVDSRAFEITNEAGEILDTLQ</sequence>
<keyword evidence="3" id="KW-1185">Reference proteome</keyword>
<name>A0ABT9Q0X4_9HYPH</name>
<proteinExistence type="predicted"/>
<protein>
    <recommendedName>
        <fullName evidence="1">DUF6894 domain-containing protein</fullName>
    </recommendedName>
</protein>
<accession>A0ABT9Q0X4</accession>
<comment type="caution">
    <text evidence="2">The sequence shown here is derived from an EMBL/GenBank/DDBJ whole genome shotgun (WGS) entry which is preliminary data.</text>
</comment>
<dbReference type="InterPro" id="IPR054189">
    <property type="entry name" value="DUF6894"/>
</dbReference>
<gene>
    <name evidence="2" type="ORF">J2T09_004920</name>
</gene>
<dbReference type="EMBL" id="JAUSRF010000022">
    <property type="protein sequence ID" value="MDP9840140.1"/>
    <property type="molecule type" value="Genomic_DNA"/>
</dbReference>
<dbReference type="RefSeq" id="WP_306839454.1">
    <property type="nucleotide sequence ID" value="NZ_JAUSRF010000022.1"/>
</dbReference>
<dbReference type="Proteomes" id="UP001241472">
    <property type="component" value="Unassembled WGS sequence"/>
</dbReference>
<dbReference type="Pfam" id="PF21834">
    <property type="entry name" value="DUF6894"/>
    <property type="match status" value="1"/>
</dbReference>
<organism evidence="2 3">
    <name type="scientific">Neorhizobium huautlense</name>
    <dbReference type="NCBI Taxonomy" id="67774"/>
    <lineage>
        <taxon>Bacteria</taxon>
        <taxon>Pseudomonadati</taxon>
        <taxon>Pseudomonadota</taxon>
        <taxon>Alphaproteobacteria</taxon>
        <taxon>Hyphomicrobiales</taxon>
        <taxon>Rhizobiaceae</taxon>
        <taxon>Rhizobium/Agrobacterium group</taxon>
        <taxon>Neorhizobium</taxon>
    </lineage>
</organism>